<evidence type="ECO:0000313" key="1">
    <source>
        <dbReference type="EMBL" id="KAA2214013.1"/>
    </source>
</evidence>
<dbReference type="SUPFAM" id="SSF74650">
    <property type="entry name" value="Galactose mutarotase-like"/>
    <property type="match status" value="1"/>
</dbReference>
<dbReference type="Pfam" id="PF01263">
    <property type="entry name" value="Aldose_epim"/>
    <property type="match status" value="1"/>
</dbReference>
<dbReference type="Proteomes" id="UP000322110">
    <property type="component" value="Unassembled WGS sequence"/>
</dbReference>
<dbReference type="AlphaFoldDB" id="A0A5B2TIS1"/>
<keyword evidence="2" id="KW-1185">Reference proteome</keyword>
<dbReference type="OrthoDB" id="9796517at2"/>
<dbReference type="InterPro" id="IPR014718">
    <property type="entry name" value="GH-type_carb-bd"/>
</dbReference>
<sequence length="272" mass="29720">MSTPAMRLQAGPWVLEVTPERGAVFTALRHEGRELLAPQGAFWMLPWCNRLDGGRFPWNGQLHRLPVNEAAGNALHGLGRDAPWSVKHASGADAILLQSLSHPPFHYAARLHLSVGEAGLAMTLSLRNMGAEPCPMGLGWHPWFARPPACRVRLEAGSAFRTDARSLPVEAFATTGLDGGEAGWLGLDRHFASWNGRAELRRPDLAIHLAAEGEWARNLQFFAPEERPVLCLEPVSHVPDVINRPQFAGLGPMRVLEPGEAMTARLVLTARA</sequence>
<dbReference type="InterPro" id="IPR008183">
    <property type="entry name" value="Aldose_1/G6P_1-epimerase"/>
</dbReference>
<dbReference type="GO" id="GO:0005975">
    <property type="term" value="P:carbohydrate metabolic process"/>
    <property type="evidence" value="ECO:0007669"/>
    <property type="project" value="InterPro"/>
</dbReference>
<comment type="caution">
    <text evidence="1">The sequence shown here is derived from an EMBL/GenBank/DDBJ whole genome shotgun (WGS) entry which is preliminary data.</text>
</comment>
<dbReference type="Gene3D" id="2.70.98.10">
    <property type="match status" value="1"/>
</dbReference>
<protein>
    <submittedName>
        <fullName evidence="1">Aldose epimerase</fullName>
    </submittedName>
</protein>
<dbReference type="EMBL" id="VUKA01000002">
    <property type="protein sequence ID" value="KAA2214013.1"/>
    <property type="molecule type" value="Genomic_DNA"/>
</dbReference>
<reference evidence="1 2" key="1">
    <citation type="journal article" date="2015" name="Int. J. Syst. Evol. Microbiol.">
        <title>Roseomonas oryzae sp. nov., isolated from paddy rhizosphere soil.</title>
        <authorList>
            <person name="Ramaprasad E.V."/>
            <person name="Sasikala Ch."/>
            <person name="Ramana Ch.V."/>
        </authorList>
    </citation>
    <scope>NUCLEOTIDE SEQUENCE [LARGE SCALE GENOMIC DNA]</scope>
    <source>
        <strain evidence="1 2">KCTC 42542</strain>
    </source>
</reference>
<name>A0A5B2TIS1_9PROT</name>
<dbReference type="GO" id="GO:0030246">
    <property type="term" value="F:carbohydrate binding"/>
    <property type="evidence" value="ECO:0007669"/>
    <property type="project" value="InterPro"/>
</dbReference>
<organism evidence="1 2">
    <name type="scientific">Teichococcus oryzae</name>
    <dbReference type="NCBI Taxonomy" id="1608942"/>
    <lineage>
        <taxon>Bacteria</taxon>
        <taxon>Pseudomonadati</taxon>
        <taxon>Pseudomonadota</taxon>
        <taxon>Alphaproteobacteria</taxon>
        <taxon>Acetobacterales</taxon>
        <taxon>Roseomonadaceae</taxon>
        <taxon>Roseomonas</taxon>
    </lineage>
</organism>
<proteinExistence type="predicted"/>
<gene>
    <name evidence="1" type="ORF">F0Q34_08210</name>
</gene>
<accession>A0A5B2TIS1</accession>
<dbReference type="InterPro" id="IPR011013">
    <property type="entry name" value="Gal_mutarotase_sf_dom"/>
</dbReference>
<dbReference type="GO" id="GO:0016853">
    <property type="term" value="F:isomerase activity"/>
    <property type="evidence" value="ECO:0007669"/>
    <property type="project" value="InterPro"/>
</dbReference>
<evidence type="ECO:0000313" key="2">
    <source>
        <dbReference type="Proteomes" id="UP000322110"/>
    </source>
</evidence>